<evidence type="ECO:0000256" key="1">
    <source>
        <dbReference type="ARBA" id="ARBA00005336"/>
    </source>
</evidence>
<evidence type="ECO:0000256" key="3">
    <source>
        <dbReference type="ARBA" id="ARBA00023277"/>
    </source>
</evidence>
<dbReference type="EMBL" id="STFF01000006">
    <property type="protein sequence ID" value="THU36115.1"/>
    <property type="molecule type" value="Genomic_DNA"/>
</dbReference>
<accession>A0A4S8HLR2</accession>
<dbReference type="InterPro" id="IPR013783">
    <property type="entry name" value="Ig-like_fold"/>
</dbReference>
<gene>
    <name evidence="6" type="ORF">FAM09_20665</name>
</gene>
<dbReference type="Pfam" id="PF01915">
    <property type="entry name" value="Glyco_hydro_3_C"/>
    <property type="match status" value="1"/>
</dbReference>
<dbReference type="InterPro" id="IPR050288">
    <property type="entry name" value="Cellulose_deg_GH3"/>
</dbReference>
<comment type="caution">
    <text evidence="6">The sequence shown here is derived from an EMBL/GenBank/DDBJ whole genome shotgun (WGS) entry which is preliminary data.</text>
</comment>
<comment type="similarity">
    <text evidence="1 4">Belongs to the glycosyl hydrolase 3 family.</text>
</comment>
<dbReference type="Gene3D" id="3.20.20.300">
    <property type="entry name" value="Glycoside hydrolase, family 3, N-terminal domain"/>
    <property type="match status" value="1"/>
</dbReference>
<feature type="domain" description="Fibronectin type III-like" evidence="5">
    <location>
        <begin position="574"/>
        <end position="644"/>
    </location>
</feature>
<dbReference type="AlphaFoldDB" id="A0A4S8HLR2"/>
<organism evidence="6 7">
    <name type="scientific">Niastella caeni</name>
    <dbReference type="NCBI Taxonomy" id="2569763"/>
    <lineage>
        <taxon>Bacteria</taxon>
        <taxon>Pseudomonadati</taxon>
        <taxon>Bacteroidota</taxon>
        <taxon>Chitinophagia</taxon>
        <taxon>Chitinophagales</taxon>
        <taxon>Chitinophagaceae</taxon>
        <taxon>Niastella</taxon>
    </lineage>
</organism>
<dbReference type="SUPFAM" id="SSF52279">
    <property type="entry name" value="Beta-D-glucan exohydrolase, C-terminal domain"/>
    <property type="match status" value="1"/>
</dbReference>
<dbReference type="OrthoDB" id="721009at2"/>
<dbReference type="SUPFAM" id="SSF51445">
    <property type="entry name" value="(Trans)glycosidases"/>
    <property type="match status" value="1"/>
</dbReference>
<dbReference type="PANTHER" id="PTHR42715">
    <property type="entry name" value="BETA-GLUCOSIDASE"/>
    <property type="match status" value="1"/>
</dbReference>
<dbReference type="InterPro" id="IPR001764">
    <property type="entry name" value="Glyco_hydro_3_N"/>
</dbReference>
<protein>
    <submittedName>
        <fullName evidence="6">Glycosyl hydrolase</fullName>
    </submittedName>
</protein>
<evidence type="ECO:0000313" key="6">
    <source>
        <dbReference type="EMBL" id="THU36115.1"/>
    </source>
</evidence>
<dbReference type="Pfam" id="PF14310">
    <property type="entry name" value="Fn3-like"/>
    <property type="match status" value="1"/>
</dbReference>
<dbReference type="GO" id="GO:0005975">
    <property type="term" value="P:carbohydrate metabolic process"/>
    <property type="evidence" value="ECO:0007669"/>
    <property type="project" value="InterPro"/>
</dbReference>
<dbReference type="Gene3D" id="2.60.40.10">
    <property type="entry name" value="Immunoglobulins"/>
    <property type="match status" value="1"/>
</dbReference>
<dbReference type="PROSITE" id="PS00775">
    <property type="entry name" value="GLYCOSYL_HYDROL_F3"/>
    <property type="match status" value="1"/>
</dbReference>
<dbReference type="InterPro" id="IPR036962">
    <property type="entry name" value="Glyco_hydro_3_N_sf"/>
</dbReference>
<evidence type="ECO:0000256" key="4">
    <source>
        <dbReference type="RuleBase" id="RU361161"/>
    </source>
</evidence>
<proteinExistence type="inferred from homology"/>
<dbReference type="InterPro" id="IPR036881">
    <property type="entry name" value="Glyco_hydro_3_C_sf"/>
</dbReference>
<dbReference type="Proteomes" id="UP000306918">
    <property type="component" value="Unassembled WGS sequence"/>
</dbReference>
<dbReference type="InterPro" id="IPR002772">
    <property type="entry name" value="Glyco_hydro_3_C"/>
</dbReference>
<dbReference type="InterPro" id="IPR026891">
    <property type="entry name" value="Fn3-like"/>
</dbReference>
<dbReference type="InterPro" id="IPR019800">
    <property type="entry name" value="Glyco_hydro_3_AS"/>
</dbReference>
<reference evidence="6 7" key="1">
    <citation type="submission" date="2019-04" db="EMBL/GenBank/DDBJ databases">
        <title>Niastella caeni sp. nov., isolated from activated sludge.</title>
        <authorList>
            <person name="Sheng M."/>
        </authorList>
    </citation>
    <scope>NUCLEOTIDE SEQUENCE [LARGE SCALE GENOMIC DNA]</scope>
    <source>
        <strain evidence="6 7">HX-2-15</strain>
    </source>
</reference>
<keyword evidence="4" id="KW-0326">Glycosidase</keyword>
<sequence length="749" mass="83047">MTLEEKVSLCSGLDHWNTKPVERLNIPSIRVADGPNGVRRASGSSYNSVALPATCFPTASALGASWDTALVRITAEAIAEECRAFNIQILLGPGVNMKRSPMGGRNFEYFSEDPVLSGKLAAAYIKGIQSRGVGTSLKHFAVNNQEFERYSYNAVVDERTMHELYLTPFEIAVKEAQPWTMMCAYNKINGELASENSILLHDILKKQWGFKGIVISDWGAVDNRIKGIEAGLHLEMPGNDGVNDRILMEAVRNGSLPESRLDEIVTELVAITDIAKDAFRINTLPDQQKQHDLVRKISGECIVLLKNKDNILPLPAAKIRQLAVIGAFAMNPRFEGSGSSKVTPAIVDTPFKEIKKLSLKNSTVSYAAGYTPEATTSDTLIEEAKANARKANVAIIFAGLPDVYEAEGVDRKNIKMPEAHIRLIEEVTKVQPNTVVVLMNGAAIEMPWANKVKAIVEAWLGGQAGGGAIADVLYGKINPSGKLSETFWNRTEDTPVYPGFPVKDKTALYGEGIFVGYRYCDSKKITPLFPFGYGLSYTTFAYSGIKTNKTSAQDTTEIIIECKVRNTGKIAGMEIVQLYVRNENEEMIRPEKELKHFAKVLLQPGEEKTVHFKLNFRDFAYYDPQVHAWQTSNGKYIILAGGSSQNLPLKTQINISPANMLYPKLTRYSMLKEFAKNPANKALYNELMNVALSTRTELTATGNETEQERKGRLVRFTITFNNMPVYKLIARTKGKFTEDMLAEIIKRAE</sequence>
<evidence type="ECO:0000313" key="7">
    <source>
        <dbReference type="Proteomes" id="UP000306918"/>
    </source>
</evidence>
<dbReference type="PRINTS" id="PR00133">
    <property type="entry name" value="GLHYDRLASE3"/>
</dbReference>
<dbReference type="Gene3D" id="3.40.50.1700">
    <property type="entry name" value="Glycoside hydrolase family 3 C-terminal domain"/>
    <property type="match status" value="1"/>
</dbReference>
<keyword evidence="2 4" id="KW-0378">Hydrolase</keyword>
<name>A0A4S8HLR2_9BACT</name>
<dbReference type="Pfam" id="PF00933">
    <property type="entry name" value="Glyco_hydro_3"/>
    <property type="match status" value="1"/>
</dbReference>
<dbReference type="PANTHER" id="PTHR42715:SF10">
    <property type="entry name" value="BETA-GLUCOSIDASE"/>
    <property type="match status" value="1"/>
</dbReference>
<dbReference type="InterPro" id="IPR017853">
    <property type="entry name" value="GH"/>
</dbReference>
<dbReference type="GO" id="GO:0008422">
    <property type="term" value="F:beta-glucosidase activity"/>
    <property type="evidence" value="ECO:0007669"/>
    <property type="project" value="UniProtKB-ARBA"/>
</dbReference>
<keyword evidence="3" id="KW-0119">Carbohydrate metabolism</keyword>
<evidence type="ECO:0000256" key="2">
    <source>
        <dbReference type="ARBA" id="ARBA00022801"/>
    </source>
</evidence>
<dbReference type="FunFam" id="2.60.40.10:FF:000495">
    <property type="entry name" value="Periplasmic beta-glucosidase"/>
    <property type="match status" value="1"/>
</dbReference>
<evidence type="ECO:0000259" key="5">
    <source>
        <dbReference type="SMART" id="SM01217"/>
    </source>
</evidence>
<keyword evidence="7" id="KW-1185">Reference proteome</keyword>
<dbReference type="SMART" id="SM01217">
    <property type="entry name" value="Fn3_like"/>
    <property type="match status" value="1"/>
</dbReference>